<dbReference type="EMBL" id="SLWM01000049">
    <property type="protein sequence ID" value="TCO08095.1"/>
    <property type="molecule type" value="Genomic_DNA"/>
</dbReference>
<evidence type="ECO:0000259" key="2">
    <source>
        <dbReference type="Pfam" id="PF24837"/>
    </source>
</evidence>
<evidence type="ECO:0000313" key="3">
    <source>
        <dbReference type="EMBL" id="TCO08095.1"/>
    </source>
</evidence>
<dbReference type="Proteomes" id="UP000295818">
    <property type="component" value="Unassembled WGS sequence"/>
</dbReference>
<keyword evidence="4" id="KW-1185">Reference proteome</keyword>
<comment type="caution">
    <text evidence="3">The sequence shown here is derived from an EMBL/GenBank/DDBJ whole genome shotgun (WGS) entry which is preliminary data.</text>
</comment>
<dbReference type="Pfam" id="PF24837">
    <property type="entry name" value="AMIN-like"/>
    <property type="match status" value="1"/>
</dbReference>
<gene>
    <name evidence="3" type="ORF">EV644_1494</name>
</gene>
<evidence type="ECO:0000256" key="1">
    <source>
        <dbReference type="SAM" id="SignalP"/>
    </source>
</evidence>
<keyword evidence="1" id="KW-0732">Signal</keyword>
<accession>A0ABY2B686</accession>
<protein>
    <recommendedName>
        <fullName evidence="2">AMIN-like domain-containing protein</fullName>
    </recommendedName>
</protein>
<evidence type="ECO:0000313" key="4">
    <source>
        <dbReference type="Proteomes" id="UP000295818"/>
    </source>
</evidence>
<feature type="domain" description="AMIN-like" evidence="2">
    <location>
        <begin position="53"/>
        <end position="192"/>
    </location>
</feature>
<reference evidence="3 4" key="1">
    <citation type="journal article" date="2015" name="Stand. Genomic Sci.">
        <title>Genomic Encyclopedia of Bacterial and Archaeal Type Strains, Phase III: the genomes of soil and plant-associated and newly described type strains.</title>
        <authorList>
            <person name="Whitman W.B."/>
            <person name="Woyke T."/>
            <person name="Klenk H.P."/>
            <person name="Zhou Y."/>
            <person name="Lilburn T.G."/>
            <person name="Beck B.J."/>
            <person name="De Vos P."/>
            <person name="Vandamme P."/>
            <person name="Eisen J.A."/>
            <person name="Garrity G."/>
            <person name="Hugenholtz P."/>
            <person name="Kyrpides N.C."/>
        </authorList>
    </citation>
    <scope>NUCLEOTIDE SEQUENCE [LARGE SCALE GENOMIC DNA]</scope>
    <source>
        <strain evidence="3 4">VKM Ac-2538</strain>
    </source>
</reference>
<feature type="signal peptide" evidence="1">
    <location>
        <begin position="1"/>
        <end position="23"/>
    </location>
</feature>
<feature type="chain" id="PRO_5045345556" description="AMIN-like domain-containing protein" evidence="1">
    <location>
        <begin position="24"/>
        <end position="194"/>
    </location>
</feature>
<dbReference type="InterPro" id="IPR056303">
    <property type="entry name" value="AMIN-like"/>
</dbReference>
<name>A0ABY2B686_9ACTN</name>
<sequence length="194" mass="21052">MKRMMRLLGVVGLAVALIAPVSAAQAQAAAPYCGIRWGSLDKNGGNYETYLDLHRVRAGRHACFDRLVIDLSSRFPALYSVGYVDQVRNPDGSSPPQLGPAARGTVIPTRGGARLAVFVSAKMYSDGQLVYRPANPAELVDVRGWRTFRQVAFGAHAYGATIGLGVRARLPYRVFTLSGPGQESRLVIDVAHRW</sequence>
<proteinExistence type="predicted"/>
<organism evidence="3 4">
    <name type="scientific">Kribbella orskensis</name>
    <dbReference type="NCBI Taxonomy" id="2512216"/>
    <lineage>
        <taxon>Bacteria</taxon>
        <taxon>Bacillati</taxon>
        <taxon>Actinomycetota</taxon>
        <taxon>Actinomycetes</taxon>
        <taxon>Propionibacteriales</taxon>
        <taxon>Kribbellaceae</taxon>
        <taxon>Kribbella</taxon>
    </lineage>
</organism>